<feature type="region of interest" description="Disordered" evidence="1">
    <location>
        <begin position="56"/>
        <end position="79"/>
    </location>
</feature>
<gene>
    <name evidence="2" type="ORF">C6P37_15260</name>
</gene>
<feature type="compositionally biased region" description="Gly residues" evidence="1">
    <location>
        <begin position="66"/>
        <end position="79"/>
    </location>
</feature>
<protein>
    <submittedName>
        <fullName evidence="2">Uncharacterized protein</fullName>
    </submittedName>
</protein>
<evidence type="ECO:0000313" key="2">
    <source>
        <dbReference type="EMBL" id="REJ25148.1"/>
    </source>
</evidence>
<dbReference type="Proteomes" id="UP000257014">
    <property type="component" value="Unassembled WGS sequence"/>
</dbReference>
<name>A0A3E0JYA0_9BACI</name>
<reference evidence="2 3" key="1">
    <citation type="submission" date="2018-03" db="EMBL/GenBank/DDBJ databases">
        <authorList>
            <person name="Keele B.F."/>
        </authorList>
    </citation>
    <scope>NUCLEOTIDE SEQUENCE [LARGE SCALE GENOMIC DNA]</scope>
    <source>
        <strain evidence="2">ZCTH4_d</strain>
    </source>
</reference>
<sequence length="79" mass="8198">MTSGFPVQKWTNIGRPSDGVNGRSETGSRFCAARKGISFRAVFSFARRGCTGESAGGCRGMDMGVTGRGEGPGRPTGLP</sequence>
<comment type="caution">
    <text evidence="2">The sequence shown here is derived from an EMBL/GenBank/DDBJ whole genome shotgun (WGS) entry which is preliminary data.</text>
</comment>
<feature type="region of interest" description="Disordered" evidence="1">
    <location>
        <begin position="1"/>
        <end position="26"/>
    </location>
</feature>
<evidence type="ECO:0000256" key="1">
    <source>
        <dbReference type="SAM" id="MobiDB-lite"/>
    </source>
</evidence>
<feature type="compositionally biased region" description="Polar residues" evidence="1">
    <location>
        <begin position="1"/>
        <end position="11"/>
    </location>
</feature>
<accession>A0A3E0JYA0</accession>
<dbReference type="EMBL" id="QEWE01000034">
    <property type="protein sequence ID" value="REJ25148.1"/>
    <property type="molecule type" value="Genomic_DNA"/>
</dbReference>
<dbReference type="AlphaFoldDB" id="A0A3E0JYA0"/>
<proteinExistence type="predicted"/>
<evidence type="ECO:0000313" key="3">
    <source>
        <dbReference type="Proteomes" id="UP000257014"/>
    </source>
</evidence>
<organism evidence="2 3">
    <name type="scientific">Caldibacillus debilis</name>
    <dbReference type="NCBI Taxonomy" id="301148"/>
    <lineage>
        <taxon>Bacteria</taxon>
        <taxon>Bacillati</taxon>
        <taxon>Bacillota</taxon>
        <taxon>Bacilli</taxon>
        <taxon>Bacillales</taxon>
        <taxon>Bacillaceae</taxon>
        <taxon>Caldibacillus</taxon>
    </lineage>
</organism>